<protein>
    <submittedName>
        <fullName evidence="2">DUF2141 domain-containing protein</fullName>
    </submittedName>
</protein>
<dbReference type="AlphaFoldDB" id="A0A939GLJ9"/>
<sequence length="143" mass="15521">MKTLLYILSCLLSLLLTKPVQAQTKTHTLTFTIKNLEQRQGTIHVGLVTKAENFMGKSEIDTIVAVPASGPVTITFANLPTGTYAAQLYQDVNNNKQMDMAGSRPTEPFGFSKIAMLMGPPSFEAASFALAEDTELKIVLLSL</sequence>
<dbReference type="Proteomes" id="UP000664034">
    <property type="component" value="Unassembled WGS sequence"/>
</dbReference>
<feature type="chain" id="PRO_5037451041" evidence="1">
    <location>
        <begin position="23"/>
        <end position="143"/>
    </location>
</feature>
<feature type="signal peptide" evidence="1">
    <location>
        <begin position="1"/>
        <end position="22"/>
    </location>
</feature>
<comment type="caution">
    <text evidence="2">The sequence shown here is derived from an EMBL/GenBank/DDBJ whole genome shotgun (WGS) entry which is preliminary data.</text>
</comment>
<evidence type="ECO:0000313" key="3">
    <source>
        <dbReference type="Proteomes" id="UP000664034"/>
    </source>
</evidence>
<keyword evidence="3" id="KW-1185">Reference proteome</keyword>
<organism evidence="2 3">
    <name type="scientific">Fibrella rubiginis</name>
    <dbReference type="NCBI Taxonomy" id="2817060"/>
    <lineage>
        <taxon>Bacteria</taxon>
        <taxon>Pseudomonadati</taxon>
        <taxon>Bacteroidota</taxon>
        <taxon>Cytophagia</taxon>
        <taxon>Cytophagales</taxon>
        <taxon>Spirosomataceae</taxon>
        <taxon>Fibrella</taxon>
    </lineage>
</organism>
<evidence type="ECO:0000313" key="2">
    <source>
        <dbReference type="EMBL" id="MBO0938976.1"/>
    </source>
</evidence>
<keyword evidence="1" id="KW-0732">Signal</keyword>
<proteinExistence type="predicted"/>
<reference evidence="2" key="1">
    <citation type="submission" date="2021-03" db="EMBL/GenBank/DDBJ databases">
        <title>Fibrella sp. HMF5335 genome sequencing and assembly.</title>
        <authorList>
            <person name="Kang H."/>
            <person name="Kim H."/>
            <person name="Bae S."/>
            <person name="Joh K."/>
        </authorList>
    </citation>
    <scope>NUCLEOTIDE SEQUENCE</scope>
    <source>
        <strain evidence="2">HMF5335</strain>
    </source>
</reference>
<dbReference type="InterPro" id="IPR018673">
    <property type="entry name" value="DUF2141"/>
</dbReference>
<name>A0A939GLJ9_9BACT</name>
<evidence type="ECO:0000256" key="1">
    <source>
        <dbReference type="SAM" id="SignalP"/>
    </source>
</evidence>
<dbReference type="EMBL" id="JAFMYV010000011">
    <property type="protein sequence ID" value="MBO0938976.1"/>
    <property type="molecule type" value="Genomic_DNA"/>
</dbReference>
<dbReference type="RefSeq" id="WP_207366501.1">
    <property type="nucleotide sequence ID" value="NZ_JAFMYV010000011.1"/>
</dbReference>
<dbReference type="Pfam" id="PF09912">
    <property type="entry name" value="DUF2141"/>
    <property type="match status" value="1"/>
</dbReference>
<accession>A0A939GLJ9</accession>
<gene>
    <name evidence="2" type="ORF">J2I47_20655</name>
</gene>